<evidence type="ECO:0000256" key="3">
    <source>
        <dbReference type="ARBA" id="ARBA00022801"/>
    </source>
</evidence>
<dbReference type="SUPFAM" id="SSF51445">
    <property type="entry name" value="(Trans)glycosidases"/>
    <property type="match status" value="1"/>
</dbReference>
<gene>
    <name evidence="12" type="ORF">DL89DRAFT_228131</name>
</gene>
<dbReference type="RefSeq" id="XP_040739521.1">
    <property type="nucleotide sequence ID" value="XM_040884870.1"/>
</dbReference>
<organism evidence="12 13">
    <name type="scientific">Linderina pennispora</name>
    <dbReference type="NCBI Taxonomy" id="61395"/>
    <lineage>
        <taxon>Eukaryota</taxon>
        <taxon>Fungi</taxon>
        <taxon>Fungi incertae sedis</taxon>
        <taxon>Zoopagomycota</taxon>
        <taxon>Kickxellomycotina</taxon>
        <taxon>Kickxellomycetes</taxon>
        <taxon>Kickxellales</taxon>
        <taxon>Kickxellaceae</taxon>
        <taxon>Linderina</taxon>
    </lineage>
</organism>
<comment type="caution">
    <text evidence="8">Lacks conserved residue(s) required for the propagation of feature annotation.</text>
</comment>
<dbReference type="Gene3D" id="3.10.50.10">
    <property type="match status" value="1"/>
</dbReference>
<dbReference type="InterPro" id="IPR001223">
    <property type="entry name" value="Glyco_hydro18_cat"/>
</dbReference>
<sequence>MPNTKYAQYCDPSGDPAKTVGIIIDSTNNKNVVKNVVQGWSQGKPWTGKQDSRIWSKKDLWFFSWDNRKNGNANPDPNLNECKYERIRQVSDPAGDVAKRCGITTDALELYNSGVNMGTLKVNQPVCCSIGKLPDFKPKPNGDGSCFVHTVAPNESCESIIAAYPPLTKNDLFTYNNGKDGTYGWMGCDNGYPWINTKICLSSGTSPRPNSVPDAECGDLAPGDKYKSECPLKACCSKDGFCGLGTDHCAIKDSPTGSPGTSGCFSNCGKHDMVINPTKPADFKRIGYYETWSTGWSCMNGGLKSVDWSKYTHIHYSFADIGTNLQVTMDKYASNEFEKFKSIPSIKKILSFGGWGISTDISTYEHLRNAMLPSNVDVTVSNLVKFANDNNLDGLDIDWEYPGAPDIPGIPPGKIADGPNYLVFLKKLRAKLPVSKTLSIAAPASYWYLKGFPIADMSKVVDYIIFMTYDLHGQWDYGNKYTGNFLKSHVDVREIIDMFSLLTYAGVDSNKVIMGVGNYGRSFKMSDSNCWQSNGVCRFTGPDSGAQPGKCTNTAGYISMAEIQEIIKKGDGKVVTDFGSDSSIMIWGSDNWVAYTDETTNKRRETTYQNTWHTGGIVEWAVDLLGNSN</sequence>
<keyword evidence="8" id="KW-1015">Disulfide bond</keyword>
<dbReference type="PROSITE" id="PS51910">
    <property type="entry name" value="GH18_2"/>
    <property type="match status" value="1"/>
</dbReference>
<evidence type="ECO:0000313" key="13">
    <source>
        <dbReference type="Proteomes" id="UP000193922"/>
    </source>
</evidence>
<dbReference type="SUPFAM" id="SSF57016">
    <property type="entry name" value="Plant lectins/antimicrobial peptides"/>
    <property type="match status" value="1"/>
</dbReference>
<keyword evidence="5" id="KW-0119">Carbohydrate metabolism</keyword>
<comment type="catalytic activity">
    <reaction evidence="1">
        <text>Random endo-hydrolysis of N-acetyl-beta-D-glucosaminide (1-&gt;4)-beta-linkages in chitin and chitodextrins.</text>
        <dbReference type="EC" id="3.2.1.14"/>
    </reaction>
</comment>
<dbReference type="GO" id="GO:0000272">
    <property type="term" value="P:polysaccharide catabolic process"/>
    <property type="evidence" value="ECO:0007669"/>
    <property type="project" value="UniProtKB-KW"/>
</dbReference>
<dbReference type="PROSITE" id="PS01095">
    <property type="entry name" value="GH18_1"/>
    <property type="match status" value="1"/>
</dbReference>
<evidence type="ECO:0000313" key="12">
    <source>
        <dbReference type="EMBL" id="ORX65200.1"/>
    </source>
</evidence>
<dbReference type="PROSITE" id="PS50941">
    <property type="entry name" value="CHIT_BIND_I_2"/>
    <property type="match status" value="1"/>
</dbReference>
<feature type="non-terminal residue" evidence="12">
    <location>
        <position position="629"/>
    </location>
</feature>
<dbReference type="GO" id="GO:0008843">
    <property type="term" value="F:endochitinase activity"/>
    <property type="evidence" value="ECO:0007669"/>
    <property type="project" value="UniProtKB-EC"/>
</dbReference>
<dbReference type="GO" id="GO:0008061">
    <property type="term" value="F:chitin binding"/>
    <property type="evidence" value="ECO:0007669"/>
    <property type="project" value="UniProtKB-UniRule"/>
</dbReference>
<dbReference type="SUPFAM" id="SSF54556">
    <property type="entry name" value="Chitinase insertion domain"/>
    <property type="match status" value="1"/>
</dbReference>
<proteinExistence type="predicted"/>
<dbReference type="AlphaFoldDB" id="A0A1Y1VV91"/>
<dbReference type="InterPro" id="IPR017853">
    <property type="entry name" value="GH"/>
</dbReference>
<dbReference type="OrthoDB" id="73875at2759"/>
<dbReference type="InterPro" id="IPR053214">
    <property type="entry name" value="LysM12-like"/>
</dbReference>
<evidence type="ECO:0000256" key="1">
    <source>
        <dbReference type="ARBA" id="ARBA00000822"/>
    </source>
</evidence>
<evidence type="ECO:0000256" key="4">
    <source>
        <dbReference type="ARBA" id="ARBA00023024"/>
    </source>
</evidence>
<keyword evidence="4" id="KW-0146">Chitin degradation</keyword>
<dbReference type="Pfam" id="PF00704">
    <property type="entry name" value="Glyco_hydro_18"/>
    <property type="match status" value="1"/>
</dbReference>
<feature type="disulfide bond" evidence="8">
    <location>
        <begin position="230"/>
        <end position="242"/>
    </location>
</feature>
<evidence type="ECO:0000256" key="5">
    <source>
        <dbReference type="ARBA" id="ARBA00023277"/>
    </source>
</evidence>
<evidence type="ECO:0000256" key="2">
    <source>
        <dbReference type="ARBA" id="ARBA00022669"/>
    </source>
</evidence>
<evidence type="ECO:0000259" key="10">
    <source>
        <dbReference type="PROSITE" id="PS50941"/>
    </source>
</evidence>
<dbReference type="SMART" id="SM00270">
    <property type="entry name" value="ChtBD1"/>
    <property type="match status" value="1"/>
</dbReference>
<accession>A0A1Y1VV91</accession>
<dbReference type="Proteomes" id="UP000193922">
    <property type="component" value="Unassembled WGS sequence"/>
</dbReference>
<feature type="disulfide bond" evidence="8">
    <location>
        <begin position="264"/>
        <end position="268"/>
    </location>
</feature>
<reference evidence="12 13" key="1">
    <citation type="submission" date="2016-07" db="EMBL/GenBank/DDBJ databases">
        <title>Pervasive Adenine N6-methylation of Active Genes in Fungi.</title>
        <authorList>
            <consortium name="DOE Joint Genome Institute"/>
            <person name="Mondo S.J."/>
            <person name="Dannebaum R.O."/>
            <person name="Kuo R.C."/>
            <person name="Labutti K."/>
            <person name="Haridas S."/>
            <person name="Kuo A."/>
            <person name="Salamov A."/>
            <person name="Ahrendt S.R."/>
            <person name="Lipzen A."/>
            <person name="Sullivan W."/>
            <person name="Andreopoulos W.B."/>
            <person name="Clum A."/>
            <person name="Lindquist E."/>
            <person name="Daum C."/>
            <person name="Ramamoorthy G.K."/>
            <person name="Gryganskyi A."/>
            <person name="Culley D."/>
            <person name="Magnuson J.K."/>
            <person name="James T.Y."/>
            <person name="O'Malley M.A."/>
            <person name="Stajich J.E."/>
            <person name="Spatafora J.W."/>
            <person name="Visel A."/>
            <person name="Grigoriev I.V."/>
        </authorList>
    </citation>
    <scope>NUCLEOTIDE SEQUENCE [LARGE SCALE GENOMIC DNA]</scope>
    <source>
        <strain evidence="12 13">ATCC 12442</strain>
    </source>
</reference>
<dbReference type="InterPro" id="IPR036861">
    <property type="entry name" value="Endochitinase-like_sf"/>
</dbReference>
<protein>
    <submittedName>
        <fullName evidence="12">Glycoside hydrolase</fullName>
    </submittedName>
</protein>
<dbReference type="PANTHER" id="PTHR47700">
    <property type="entry name" value="V CHITINASE, PUTATIVE (AFU_ORTHOLOGUE AFUA_6G13720)-RELATED"/>
    <property type="match status" value="1"/>
</dbReference>
<dbReference type="STRING" id="61395.A0A1Y1VV91"/>
<dbReference type="PANTHER" id="PTHR47700:SF2">
    <property type="entry name" value="CHITINASE"/>
    <property type="match status" value="1"/>
</dbReference>
<feature type="domain" description="Chitin-binding type-1" evidence="10">
    <location>
        <begin position="214"/>
        <end position="270"/>
    </location>
</feature>
<evidence type="ECO:0000259" key="11">
    <source>
        <dbReference type="PROSITE" id="PS51910"/>
    </source>
</evidence>
<evidence type="ECO:0000256" key="9">
    <source>
        <dbReference type="RuleBase" id="RU000489"/>
    </source>
</evidence>
<keyword evidence="13" id="KW-1185">Reference proteome</keyword>
<evidence type="ECO:0000256" key="7">
    <source>
        <dbReference type="ARBA" id="ARBA00023326"/>
    </source>
</evidence>
<dbReference type="Gene3D" id="3.20.20.80">
    <property type="entry name" value="Glycosidases"/>
    <property type="match status" value="1"/>
</dbReference>
<feature type="disulfide bond" evidence="8">
    <location>
        <begin position="235"/>
        <end position="249"/>
    </location>
</feature>
<dbReference type="GO" id="GO:0006032">
    <property type="term" value="P:chitin catabolic process"/>
    <property type="evidence" value="ECO:0007669"/>
    <property type="project" value="UniProtKB-KW"/>
</dbReference>
<feature type="domain" description="GH18" evidence="11">
    <location>
        <begin position="283"/>
        <end position="629"/>
    </location>
</feature>
<keyword evidence="7" id="KW-0624">Polysaccharide degradation</keyword>
<dbReference type="SMART" id="SM00636">
    <property type="entry name" value="Glyco_18"/>
    <property type="match status" value="1"/>
</dbReference>
<name>A0A1Y1VV91_9FUNG</name>
<dbReference type="InterPro" id="IPR001002">
    <property type="entry name" value="Chitin-bd_1"/>
</dbReference>
<dbReference type="InterPro" id="IPR011583">
    <property type="entry name" value="Chitinase_II/V-like_cat"/>
</dbReference>
<dbReference type="InterPro" id="IPR029070">
    <property type="entry name" value="Chitinase_insertion_sf"/>
</dbReference>
<keyword evidence="6 9" id="KW-0326">Glycosidase</keyword>
<keyword evidence="2 8" id="KW-0147">Chitin-binding</keyword>
<dbReference type="GeneID" id="63801518"/>
<evidence type="ECO:0000256" key="8">
    <source>
        <dbReference type="PROSITE-ProRule" id="PRU00261"/>
    </source>
</evidence>
<dbReference type="EMBL" id="MCFD01000041">
    <property type="protein sequence ID" value="ORX65200.1"/>
    <property type="molecule type" value="Genomic_DNA"/>
</dbReference>
<comment type="caution">
    <text evidence="12">The sequence shown here is derived from an EMBL/GenBank/DDBJ whole genome shotgun (WGS) entry which is preliminary data.</text>
</comment>
<evidence type="ECO:0000256" key="6">
    <source>
        <dbReference type="ARBA" id="ARBA00023295"/>
    </source>
</evidence>
<keyword evidence="3 9" id="KW-0378">Hydrolase</keyword>
<dbReference type="Gene3D" id="3.30.60.10">
    <property type="entry name" value="Endochitinase-like"/>
    <property type="match status" value="1"/>
</dbReference>
<dbReference type="CDD" id="cd00035">
    <property type="entry name" value="ChtBD1"/>
    <property type="match status" value="1"/>
</dbReference>
<dbReference type="InterPro" id="IPR001579">
    <property type="entry name" value="Glyco_hydro_18_chit_AS"/>
</dbReference>